<evidence type="ECO:0000313" key="2">
    <source>
        <dbReference type="Proteomes" id="UP001501444"/>
    </source>
</evidence>
<reference evidence="1 2" key="1">
    <citation type="journal article" date="2019" name="Int. J. Syst. Evol. Microbiol.">
        <title>The Global Catalogue of Microorganisms (GCM) 10K type strain sequencing project: providing services to taxonomists for standard genome sequencing and annotation.</title>
        <authorList>
            <consortium name="The Broad Institute Genomics Platform"/>
            <consortium name="The Broad Institute Genome Sequencing Center for Infectious Disease"/>
            <person name="Wu L."/>
            <person name="Ma J."/>
        </authorList>
    </citation>
    <scope>NUCLEOTIDE SEQUENCE [LARGE SCALE GENOMIC DNA]</scope>
    <source>
        <strain evidence="1 2">JCM 3272</strain>
    </source>
</reference>
<dbReference type="EMBL" id="BAAARV010000024">
    <property type="protein sequence ID" value="GAA2344267.1"/>
    <property type="molecule type" value="Genomic_DNA"/>
</dbReference>
<evidence type="ECO:0000313" key="1">
    <source>
        <dbReference type="EMBL" id="GAA2344267.1"/>
    </source>
</evidence>
<dbReference type="Proteomes" id="UP001501444">
    <property type="component" value="Unassembled WGS sequence"/>
</dbReference>
<name>A0ABN3G4U4_9ACTN</name>
<sequence>MPFRFREEAGATGGVSPLIEHARLACSMHRVSFEGTDPQSVRVPADAVEELLQGLAKANVTTVRQLVPFAPGQHRREAFAGLFWRQLAKQCSVERIYLVPSGGHVLNLAHAQANEDRRHDLTARTVPVEARDGEPRVPMNDLWLIDEEVVVRREVGRAGAVSWVVSGHTSEVQRAMRLLAEAENGLAGRSPDAGPAGPDLTDVLLESAQMLYTLARMSCAGSRYIDAEDCLWYHGAWQYLRLFDMVSSPSWHAEFYAGQLRERFAAGARRVLISGTADYTTLAFVLDAARAVFGPQLPEDLDVHVLDLCQTPLLACQWYAGRLGLRDRVQVHRADIQHGYVPVDPGTAGNAGKGWFDLIVADAFLTRFDDATARRVVQAWRKLLNPRGAVLTTVRLHPRNDYRMRDTHDPEADKRYRVSDPTDNFELRLRDRAAGWQGILSIDLDELCQAGRDYANNMKSHDLGDAHDVAGIFKSAGFVVAPPKPGRVDGELIGTEYLRIAATPRHRPQPSTEYADAAPA</sequence>
<keyword evidence="2" id="KW-1185">Reference proteome</keyword>
<protein>
    <recommendedName>
        <fullName evidence="3">Methyltransferase domain-containing protein</fullName>
    </recommendedName>
</protein>
<comment type="caution">
    <text evidence="1">The sequence shown here is derived from an EMBL/GenBank/DDBJ whole genome shotgun (WGS) entry which is preliminary data.</text>
</comment>
<dbReference type="SUPFAM" id="SSF53335">
    <property type="entry name" value="S-adenosyl-L-methionine-dependent methyltransferases"/>
    <property type="match status" value="1"/>
</dbReference>
<dbReference type="InterPro" id="IPR029063">
    <property type="entry name" value="SAM-dependent_MTases_sf"/>
</dbReference>
<evidence type="ECO:0008006" key="3">
    <source>
        <dbReference type="Google" id="ProtNLM"/>
    </source>
</evidence>
<accession>A0ABN3G4U4</accession>
<organism evidence="1 2">
    <name type="scientific">Dactylosporangium salmoneum</name>
    <dbReference type="NCBI Taxonomy" id="53361"/>
    <lineage>
        <taxon>Bacteria</taxon>
        <taxon>Bacillati</taxon>
        <taxon>Actinomycetota</taxon>
        <taxon>Actinomycetes</taxon>
        <taxon>Micromonosporales</taxon>
        <taxon>Micromonosporaceae</taxon>
        <taxon>Dactylosporangium</taxon>
    </lineage>
</organism>
<gene>
    <name evidence="1" type="ORF">GCM10010170_029690</name>
</gene>
<proteinExistence type="predicted"/>
<dbReference type="Gene3D" id="3.40.50.150">
    <property type="entry name" value="Vaccinia Virus protein VP39"/>
    <property type="match status" value="1"/>
</dbReference>
<dbReference type="RefSeq" id="WP_344612939.1">
    <property type="nucleotide sequence ID" value="NZ_BAAARV010000024.1"/>
</dbReference>